<name>A0A437N1K9_9SPHN</name>
<protein>
    <submittedName>
        <fullName evidence="1">Uncharacterized protein</fullName>
    </submittedName>
</protein>
<reference evidence="1 2" key="1">
    <citation type="submission" date="2019-01" db="EMBL/GenBank/DDBJ databases">
        <authorList>
            <person name="Chen W.-M."/>
        </authorList>
    </citation>
    <scope>NUCLEOTIDE SEQUENCE [LARGE SCALE GENOMIC DNA]</scope>
    <source>
        <strain evidence="1 2">FSY-9</strain>
    </source>
</reference>
<evidence type="ECO:0000313" key="1">
    <source>
        <dbReference type="EMBL" id="RVU03812.1"/>
    </source>
</evidence>
<dbReference type="AlphaFoldDB" id="A0A437N1K9"/>
<evidence type="ECO:0000313" key="2">
    <source>
        <dbReference type="Proteomes" id="UP000282837"/>
    </source>
</evidence>
<dbReference type="EMBL" id="SACO01000012">
    <property type="protein sequence ID" value="RVU03812.1"/>
    <property type="molecule type" value="Genomic_DNA"/>
</dbReference>
<accession>A0A437N1K9</accession>
<dbReference type="RefSeq" id="WP_127710844.1">
    <property type="nucleotide sequence ID" value="NZ_SACO01000012.1"/>
</dbReference>
<dbReference type="OrthoDB" id="9957149at2"/>
<dbReference type="Proteomes" id="UP000282837">
    <property type="component" value="Unassembled WGS sequence"/>
</dbReference>
<sequence length="139" mass="15417">MVNNEKYEVGMEFKAVRMPRKKANCLFDISQLSSDYLRLANAKKLAAGWVVAFVYGPMVDDATSGADLMRRFQNQMYVECQTAKIAGLMKECLTSDHLGACESMGWNYPTQRATNTEDVFGVLVKFSGKSLGAVAIRAK</sequence>
<comment type="caution">
    <text evidence="1">The sequence shown here is derived from an EMBL/GenBank/DDBJ whole genome shotgun (WGS) entry which is preliminary data.</text>
</comment>
<gene>
    <name evidence="1" type="ORF">EOE18_14670</name>
</gene>
<organism evidence="1 2">
    <name type="scientific">Novosphingobium umbonatum</name>
    <dbReference type="NCBI Taxonomy" id="1908524"/>
    <lineage>
        <taxon>Bacteria</taxon>
        <taxon>Pseudomonadati</taxon>
        <taxon>Pseudomonadota</taxon>
        <taxon>Alphaproteobacteria</taxon>
        <taxon>Sphingomonadales</taxon>
        <taxon>Sphingomonadaceae</taxon>
        <taxon>Novosphingobium</taxon>
    </lineage>
</organism>
<keyword evidence="2" id="KW-1185">Reference proteome</keyword>
<proteinExistence type="predicted"/>